<dbReference type="STRING" id="230819.A0A5C3KW15"/>
<organism evidence="2 3">
    <name type="scientific">Coprinopsis marcescibilis</name>
    <name type="common">Agaric fungus</name>
    <name type="synonym">Psathyrella marcescibilis</name>
    <dbReference type="NCBI Taxonomy" id="230819"/>
    <lineage>
        <taxon>Eukaryota</taxon>
        <taxon>Fungi</taxon>
        <taxon>Dikarya</taxon>
        <taxon>Basidiomycota</taxon>
        <taxon>Agaricomycotina</taxon>
        <taxon>Agaricomycetes</taxon>
        <taxon>Agaricomycetidae</taxon>
        <taxon>Agaricales</taxon>
        <taxon>Agaricineae</taxon>
        <taxon>Psathyrellaceae</taxon>
        <taxon>Coprinopsis</taxon>
    </lineage>
</organism>
<evidence type="ECO:0000313" key="2">
    <source>
        <dbReference type="EMBL" id="TFK24425.1"/>
    </source>
</evidence>
<evidence type="ECO:0000313" key="3">
    <source>
        <dbReference type="Proteomes" id="UP000307440"/>
    </source>
</evidence>
<dbReference type="InterPro" id="IPR039551">
    <property type="entry name" value="Cho/carn_acyl_trans"/>
</dbReference>
<feature type="domain" description="Choline/carnitine acyltransferase" evidence="1">
    <location>
        <begin position="30"/>
        <end position="97"/>
    </location>
</feature>
<reference evidence="2 3" key="1">
    <citation type="journal article" date="2019" name="Nat. Ecol. Evol.">
        <title>Megaphylogeny resolves global patterns of mushroom evolution.</title>
        <authorList>
            <person name="Varga T."/>
            <person name="Krizsan K."/>
            <person name="Foldi C."/>
            <person name="Dima B."/>
            <person name="Sanchez-Garcia M."/>
            <person name="Sanchez-Ramirez S."/>
            <person name="Szollosi G.J."/>
            <person name="Szarkandi J.G."/>
            <person name="Papp V."/>
            <person name="Albert L."/>
            <person name="Andreopoulos W."/>
            <person name="Angelini C."/>
            <person name="Antonin V."/>
            <person name="Barry K.W."/>
            <person name="Bougher N.L."/>
            <person name="Buchanan P."/>
            <person name="Buyck B."/>
            <person name="Bense V."/>
            <person name="Catcheside P."/>
            <person name="Chovatia M."/>
            <person name="Cooper J."/>
            <person name="Damon W."/>
            <person name="Desjardin D."/>
            <person name="Finy P."/>
            <person name="Geml J."/>
            <person name="Haridas S."/>
            <person name="Hughes K."/>
            <person name="Justo A."/>
            <person name="Karasinski D."/>
            <person name="Kautmanova I."/>
            <person name="Kiss B."/>
            <person name="Kocsube S."/>
            <person name="Kotiranta H."/>
            <person name="LaButti K.M."/>
            <person name="Lechner B.E."/>
            <person name="Liimatainen K."/>
            <person name="Lipzen A."/>
            <person name="Lukacs Z."/>
            <person name="Mihaltcheva S."/>
            <person name="Morgado L.N."/>
            <person name="Niskanen T."/>
            <person name="Noordeloos M.E."/>
            <person name="Ohm R.A."/>
            <person name="Ortiz-Santana B."/>
            <person name="Ovrebo C."/>
            <person name="Racz N."/>
            <person name="Riley R."/>
            <person name="Savchenko A."/>
            <person name="Shiryaev A."/>
            <person name="Soop K."/>
            <person name="Spirin V."/>
            <person name="Szebenyi C."/>
            <person name="Tomsovsky M."/>
            <person name="Tulloss R.E."/>
            <person name="Uehling J."/>
            <person name="Grigoriev I.V."/>
            <person name="Vagvolgyi C."/>
            <person name="Papp T."/>
            <person name="Martin F.M."/>
            <person name="Miettinen O."/>
            <person name="Hibbett D.S."/>
            <person name="Nagy L.G."/>
        </authorList>
    </citation>
    <scope>NUCLEOTIDE SEQUENCE [LARGE SCALE GENOMIC DNA]</scope>
    <source>
        <strain evidence="2 3">CBS 121175</strain>
    </source>
</reference>
<accession>A0A5C3KW15</accession>
<proteinExistence type="predicted"/>
<dbReference type="AlphaFoldDB" id="A0A5C3KW15"/>
<protein>
    <recommendedName>
        <fullName evidence="1">Choline/carnitine acyltransferase domain-containing protein</fullName>
    </recommendedName>
</protein>
<dbReference type="Gene3D" id="3.30.559.10">
    <property type="entry name" value="Chloramphenicol acetyltransferase-like domain"/>
    <property type="match status" value="1"/>
</dbReference>
<name>A0A5C3KW15_COPMA</name>
<dbReference type="Proteomes" id="UP000307440">
    <property type="component" value="Unassembled WGS sequence"/>
</dbReference>
<keyword evidence="3" id="KW-1185">Reference proteome</keyword>
<dbReference type="SUPFAM" id="SSF52777">
    <property type="entry name" value="CoA-dependent acyltransferases"/>
    <property type="match status" value="1"/>
</dbReference>
<evidence type="ECO:0000259" key="1">
    <source>
        <dbReference type="Pfam" id="PF00755"/>
    </source>
</evidence>
<dbReference type="Pfam" id="PF00755">
    <property type="entry name" value="Carn_acyltransf"/>
    <property type="match status" value="1"/>
</dbReference>
<dbReference type="EMBL" id="ML210201">
    <property type="protein sequence ID" value="TFK24425.1"/>
    <property type="molecule type" value="Genomic_DNA"/>
</dbReference>
<dbReference type="InterPro" id="IPR023213">
    <property type="entry name" value="CAT-like_dom_sf"/>
</dbReference>
<dbReference type="OrthoDB" id="3037198at2759"/>
<sequence length="100" mass="11132">MHNPAHIPGRSSSVSHHPKLCERPQRLLKSDEPVPAIYTNKAFGNSNNCYWELSTSQPSSPWFDGWGHGEVVPDDGFGLLYSIGEGYVRWTVTSCEDEAV</sequence>
<gene>
    <name evidence="2" type="ORF">FA15DRAFT_419035</name>
</gene>